<feature type="domain" description="Inner membrane protein YgaP-like transmembrane" evidence="2">
    <location>
        <begin position="1"/>
        <end position="61"/>
    </location>
</feature>
<protein>
    <submittedName>
        <fullName evidence="3">DUF2892 domain-containing protein</fullName>
    </submittedName>
</protein>
<evidence type="ECO:0000259" key="2">
    <source>
        <dbReference type="Pfam" id="PF11127"/>
    </source>
</evidence>
<dbReference type="Pfam" id="PF11127">
    <property type="entry name" value="YgaP-like_TM"/>
    <property type="match status" value="1"/>
</dbReference>
<sequence>MGMADKAIRFALAAIVGVLYYTNVINGTLAIVLGVLAVVFILTSFISFCPLYLPFGITTRRK</sequence>
<gene>
    <name evidence="3" type="ORF">H9X54_008615</name>
</gene>
<dbReference type="InterPro" id="IPR021309">
    <property type="entry name" value="YgaP-like_TM"/>
</dbReference>
<dbReference type="EMBL" id="JACSOD020000477">
    <property type="protein sequence ID" value="MBM6499358.1"/>
    <property type="molecule type" value="Genomic_DNA"/>
</dbReference>
<feature type="transmembrane region" description="Helical" evidence="1">
    <location>
        <begin position="29"/>
        <end position="53"/>
    </location>
</feature>
<accession>A0ABS2CWM6</accession>
<reference evidence="3 4" key="1">
    <citation type="submission" date="2021-02" db="EMBL/GenBank/DDBJ databases">
        <authorList>
            <person name="Jung H.S."/>
            <person name="Chun B.H."/>
            <person name="Jeon C.O."/>
        </authorList>
    </citation>
    <scope>NUCLEOTIDE SEQUENCE [LARGE SCALE GENOMIC DNA]</scope>
    <source>
        <strain evidence="3 4">LMG 25203</strain>
    </source>
</reference>
<feature type="transmembrane region" description="Helical" evidence="1">
    <location>
        <begin position="7"/>
        <end position="23"/>
    </location>
</feature>
<keyword evidence="1" id="KW-0472">Membrane</keyword>
<proteinExistence type="predicted"/>
<organism evidence="3 4">
    <name type="scientific">Flavobacterium macrobrachii</name>
    <dbReference type="NCBI Taxonomy" id="591204"/>
    <lineage>
        <taxon>Bacteria</taxon>
        <taxon>Pseudomonadati</taxon>
        <taxon>Bacteroidota</taxon>
        <taxon>Flavobacteriia</taxon>
        <taxon>Flavobacteriales</taxon>
        <taxon>Flavobacteriaceae</taxon>
        <taxon>Flavobacterium</taxon>
    </lineage>
</organism>
<evidence type="ECO:0000313" key="4">
    <source>
        <dbReference type="Proteomes" id="UP000759529"/>
    </source>
</evidence>
<keyword evidence="1" id="KW-1133">Transmembrane helix</keyword>
<dbReference type="Proteomes" id="UP000759529">
    <property type="component" value="Unassembled WGS sequence"/>
</dbReference>
<dbReference type="RefSeq" id="WP_187657628.1">
    <property type="nucleotide sequence ID" value="NZ_JACSOD020000477.1"/>
</dbReference>
<evidence type="ECO:0000256" key="1">
    <source>
        <dbReference type="SAM" id="Phobius"/>
    </source>
</evidence>
<keyword evidence="4" id="KW-1185">Reference proteome</keyword>
<name>A0ABS2CWM6_9FLAO</name>
<evidence type="ECO:0000313" key="3">
    <source>
        <dbReference type="EMBL" id="MBM6499358.1"/>
    </source>
</evidence>
<keyword evidence="1" id="KW-0812">Transmembrane</keyword>
<comment type="caution">
    <text evidence="3">The sequence shown here is derived from an EMBL/GenBank/DDBJ whole genome shotgun (WGS) entry which is preliminary data.</text>
</comment>